<protein>
    <recommendedName>
        <fullName evidence="4">Toxin CptA</fullName>
    </recommendedName>
</protein>
<name>A0A072N1J5_9GAMM</name>
<feature type="transmembrane region" description="Helical" evidence="1">
    <location>
        <begin position="39"/>
        <end position="56"/>
    </location>
</feature>
<keyword evidence="1" id="KW-0812">Transmembrane</keyword>
<gene>
    <name evidence="2" type="ORF">D777_02230</name>
</gene>
<dbReference type="STRING" id="1137280.D777_02230"/>
<feature type="transmembrane region" description="Helical" evidence="1">
    <location>
        <begin position="12"/>
        <end position="33"/>
    </location>
</feature>
<dbReference type="EMBL" id="ANIE01000006">
    <property type="protein sequence ID" value="KEF31077.1"/>
    <property type="molecule type" value="Genomic_DNA"/>
</dbReference>
<evidence type="ECO:0000313" key="3">
    <source>
        <dbReference type="Proteomes" id="UP000035057"/>
    </source>
</evidence>
<accession>A0A072N1J5</accession>
<organism evidence="2 3">
    <name type="scientific">Marinobacter nitratireducens</name>
    <dbReference type="NCBI Taxonomy" id="1137280"/>
    <lineage>
        <taxon>Bacteria</taxon>
        <taxon>Pseudomonadati</taxon>
        <taxon>Pseudomonadota</taxon>
        <taxon>Gammaproteobacteria</taxon>
        <taxon>Pseudomonadales</taxon>
        <taxon>Marinobacteraceae</taxon>
        <taxon>Marinobacter</taxon>
    </lineage>
</organism>
<dbReference type="RefSeq" id="WP_036131675.1">
    <property type="nucleotide sequence ID" value="NZ_ANIE01000006.1"/>
</dbReference>
<dbReference type="OrthoDB" id="6369153at2"/>
<reference evidence="2 3" key="1">
    <citation type="submission" date="2012-12" db="EMBL/GenBank/DDBJ databases">
        <title>Genome assembly of Marinobacter sp. AK21.</title>
        <authorList>
            <person name="Khatri I."/>
            <person name="Kumar R."/>
            <person name="Vaidya B."/>
            <person name="Subramanian S."/>
            <person name="Pinnaka A."/>
        </authorList>
    </citation>
    <scope>NUCLEOTIDE SEQUENCE [LARGE SCALE GENOMIC DNA]</scope>
    <source>
        <strain evidence="2 3">AK21</strain>
    </source>
</reference>
<proteinExistence type="predicted"/>
<evidence type="ECO:0000313" key="2">
    <source>
        <dbReference type="EMBL" id="KEF31077.1"/>
    </source>
</evidence>
<keyword evidence="1" id="KW-1133">Transmembrane helix</keyword>
<sequence length="154" mass="16859">MSNRIDIPLSASIPAGLLSIVPWLVLLLFSSVSGAMGHSWLWIGTLVAFIGGLYQFRSTGMLTLASSVIAVRQDQGRLSVLLADGREIGVRATGSSRIGSRLTLLKLRPVDTRLGSYSSILLASTRWWGGNVPNNEFRRLRVWLRLGKSEQDHA</sequence>
<evidence type="ECO:0000256" key="1">
    <source>
        <dbReference type="SAM" id="Phobius"/>
    </source>
</evidence>
<keyword evidence="3" id="KW-1185">Reference proteome</keyword>
<dbReference type="Proteomes" id="UP000035057">
    <property type="component" value="Unassembled WGS sequence"/>
</dbReference>
<evidence type="ECO:0008006" key="4">
    <source>
        <dbReference type="Google" id="ProtNLM"/>
    </source>
</evidence>
<dbReference type="AlphaFoldDB" id="A0A072N1J5"/>
<keyword evidence="1" id="KW-0472">Membrane</keyword>
<comment type="caution">
    <text evidence="2">The sequence shown here is derived from an EMBL/GenBank/DDBJ whole genome shotgun (WGS) entry which is preliminary data.</text>
</comment>
<dbReference type="PATRIC" id="fig|1137280.3.peg.2045"/>